<dbReference type="Pfam" id="PF09898">
    <property type="entry name" value="DUF2125"/>
    <property type="match status" value="1"/>
</dbReference>
<feature type="transmembrane region" description="Helical" evidence="1">
    <location>
        <begin position="15"/>
        <end position="35"/>
    </location>
</feature>
<keyword evidence="1" id="KW-0472">Membrane</keyword>
<dbReference type="RefSeq" id="WP_182167027.1">
    <property type="nucleotide sequence ID" value="NZ_JACFXV010000063.1"/>
</dbReference>
<keyword evidence="1" id="KW-0812">Transmembrane</keyword>
<evidence type="ECO:0000313" key="3">
    <source>
        <dbReference type="Proteomes" id="UP000541109"/>
    </source>
</evidence>
<dbReference type="AlphaFoldDB" id="A0A839AIL7"/>
<evidence type="ECO:0000256" key="1">
    <source>
        <dbReference type="SAM" id="Phobius"/>
    </source>
</evidence>
<organism evidence="2 3">
    <name type="scientific">Stappia albiluteola</name>
    <dbReference type="NCBI Taxonomy" id="2758565"/>
    <lineage>
        <taxon>Bacteria</taxon>
        <taxon>Pseudomonadati</taxon>
        <taxon>Pseudomonadota</taxon>
        <taxon>Alphaproteobacteria</taxon>
        <taxon>Hyphomicrobiales</taxon>
        <taxon>Stappiaceae</taxon>
        <taxon>Stappia</taxon>
    </lineage>
</organism>
<dbReference type="EMBL" id="JACFXV010000063">
    <property type="protein sequence ID" value="MBA5778597.1"/>
    <property type="molecule type" value="Genomic_DNA"/>
</dbReference>
<keyword evidence="3" id="KW-1185">Reference proteome</keyword>
<accession>A0A839AIL7</accession>
<dbReference type="InterPro" id="IPR018666">
    <property type="entry name" value="DUF2125"/>
</dbReference>
<comment type="caution">
    <text evidence="2">The sequence shown here is derived from an EMBL/GenBank/DDBJ whole genome shotgun (WGS) entry which is preliminary data.</text>
</comment>
<dbReference type="Proteomes" id="UP000541109">
    <property type="component" value="Unassembled WGS sequence"/>
</dbReference>
<reference evidence="2 3" key="1">
    <citation type="submission" date="2020-07" db="EMBL/GenBank/DDBJ databases">
        <title>Stappia sp., F7233, whole genome shotgun sequencing project.</title>
        <authorList>
            <person name="Jiang S."/>
            <person name="Liu Z.W."/>
            <person name="Du Z.J."/>
        </authorList>
    </citation>
    <scope>NUCLEOTIDE SEQUENCE [LARGE SCALE GENOMIC DNA]</scope>
    <source>
        <strain evidence="2 3">F7233</strain>
    </source>
</reference>
<name>A0A839AIL7_9HYPH</name>
<evidence type="ECO:0000313" key="2">
    <source>
        <dbReference type="EMBL" id="MBA5778597.1"/>
    </source>
</evidence>
<sequence>MQPISPARKPSRRGYYVVIALVLIVVGGWSAYWTAGRGIAADILRNAKKVAAAEGGELACSDQALGGFPFRFELSCRPLQIADARGNRATLRALRGIALAYNPKHLILEADGPLEASGATPRPMSLSAGWESARSSLRIGEGSVERVDAVFDLPRFTLTDAAIGAAGLSAQSIEVHARRVRTDSDGLDIALLAKGAAVPQLSAGVDAELVLSLPRGGPLLAGGKEFAAYLSGDEPVRITSLRLSSGASSLQGHGALTFNADGMPSGEVMLTVAGSEQLAATLAPFFPAESTVPTALQGAVLGLGGQTTLDGEPARSVTVSIDNGRARVGLVPLGTLPPMF</sequence>
<proteinExistence type="predicted"/>
<gene>
    <name evidence="2" type="ORF">H2509_15820</name>
</gene>
<keyword evidence="1" id="KW-1133">Transmembrane helix</keyword>
<protein>
    <submittedName>
        <fullName evidence="2">DUF2125 domain-containing protein</fullName>
    </submittedName>
</protein>